<dbReference type="SUPFAM" id="SSF55447">
    <property type="entry name" value="CO dehydrogenase flavoprotein C-terminal domain-like"/>
    <property type="match status" value="1"/>
</dbReference>
<dbReference type="SUPFAM" id="SSF56176">
    <property type="entry name" value="FAD-binding/transporter-associated domain-like"/>
    <property type="match status" value="1"/>
</dbReference>
<dbReference type="InterPro" id="IPR016169">
    <property type="entry name" value="FAD-bd_PCMH_sub2"/>
</dbReference>
<dbReference type="Pfam" id="PF03450">
    <property type="entry name" value="CO_deh_flav_C"/>
    <property type="match status" value="1"/>
</dbReference>
<evidence type="ECO:0000256" key="1">
    <source>
        <dbReference type="ARBA" id="ARBA00023002"/>
    </source>
</evidence>
<reference evidence="3 4" key="1">
    <citation type="submission" date="2018-03" db="EMBL/GenBank/DDBJ databases">
        <title>Novel Streptomyces sp. from soil.</title>
        <authorList>
            <person name="Tan G.Y.A."/>
            <person name="Lee Z.Y."/>
        </authorList>
    </citation>
    <scope>NUCLEOTIDE SEQUENCE [LARGE SCALE GENOMIC DNA]</scope>
    <source>
        <strain evidence="3 4">ST5x</strain>
    </source>
</reference>
<dbReference type="PANTHER" id="PTHR42659:SF1">
    <property type="entry name" value="OXIDOREDUCTASE"/>
    <property type="match status" value="1"/>
</dbReference>
<dbReference type="InterPro" id="IPR016167">
    <property type="entry name" value="FAD-bd_PCMH_sub1"/>
</dbReference>
<dbReference type="Gene3D" id="3.30.43.10">
    <property type="entry name" value="Uridine Diphospho-n-acetylenolpyruvylglucosamine Reductase, domain 2"/>
    <property type="match status" value="1"/>
</dbReference>
<dbReference type="Proteomes" id="UP000239322">
    <property type="component" value="Unassembled WGS sequence"/>
</dbReference>
<dbReference type="AlphaFoldDB" id="A0A2S9Q0Z0"/>
<dbReference type="InterPro" id="IPR002346">
    <property type="entry name" value="Mopterin_DH_FAD-bd"/>
</dbReference>
<name>A0A2S9Q0Z0_9ACTN</name>
<evidence type="ECO:0000313" key="4">
    <source>
        <dbReference type="Proteomes" id="UP000239322"/>
    </source>
</evidence>
<dbReference type="EMBL" id="PVLV01000066">
    <property type="protein sequence ID" value="PRH80326.1"/>
    <property type="molecule type" value="Genomic_DNA"/>
</dbReference>
<dbReference type="RefSeq" id="WP_105867591.1">
    <property type="nucleotide sequence ID" value="NZ_PVLV01000066.1"/>
</dbReference>
<dbReference type="Pfam" id="PF00941">
    <property type="entry name" value="FAD_binding_5"/>
    <property type="match status" value="1"/>
</dbReference>
<evidence type="ECO:0000313" key="3">
    <source>
        <dbReference type="EMBL" id="PRH80326.1"/>
    </source>
</evidence>
<dbReference type="PANTHER" id="PTHR42659">
    <property type="entry name" value="XANTHINE DEHYDROGENASE SUBUNIT C-RELATED"/>
    <property type="match status" value="1"/>
</dbReference>
<dbReference type="Gene3D" id="3.30.390.50">
    <property type="entry name" value="CO dehydrogenase flavoprotein, C-terminal domain"/>
    <property type="match status" value="1"/>
</dbReference>
<dbReference type="PROSITE" id="PS51387">
    <property type="entry name" value="FAD_PCMH"/>
    <property type="match status" value="1"/>
</dbReference>
<gene>
    <name evidence="3" type="ORF">C6N75_04845</name>
</gene>
<dbReference type="GO" id="GO:0016491">
    <property type="term" value="F:oxidoreductase activity"/>
    <property type="evidence" value="ECO:0007669"/>
    <property type="project" value="UniProtKB-KW"/>
</dbReference>
<dbReference type="InterPro" id="IPR016166">
    <property type="entry name" value="FAD-bd_PCMH"/>
</dbReference>
<keyword evidence="1" id="KW-0560">Oxidoreductase</keyword>
<dbReference type="SMART" id="SM01092">
    <property type="entry name" value="CO_deh_flav_C"/>
    <property type="match status" value="1"/>
</dbReference>
<keyword evidence="4" id="KW-1185">Reference proteome</keyword>
<evidence type="ECO:0000259" key="2">
    <source>
        <dbReference type="PROSITE" id="PS51387"/>
    </source>
</evidence>
<dbReference type="OrthoDB" id="9814706at2"/>
<dbReference type="InterPro" id="IPR036683">
    <property type="entry name" value="CO_DH_flav_C_dom_sf"/>
</dbReference>
<dbReference type="InterPro" id="IPR051312">
    <property type="entry name" value="Diverse_Substr_Oxidored"/>
</dbReference>
<organism evidence="3 4">
    <name type="scientific">Streptomyces solincola</name>
    <dbReference type="NCBI Taxonomy" id="2100817"/>
    <lineage>
        <taxon>Bacteria</taxon>
        <taxon>Bacillati</taxon>
        <taxon>Actinomycetota</taxon>
        <taxon>Actinomycetes</taxon>
        <taxon>Kitasatosporales</taxon>
        <taxon>Streptomycetaceae</taxon>
        <taxon>Streptomyces</taxon>
    </lineage>
</organism>
<comment type="caution">
    <text evidence="3">The sequence shown here is derived from an EMBL/GenBank/DDBJ whole genome shotgun (WGS) entry which is preliminary data.</text>
</comment>
<feature type="domain" description="FAD-binding PCMH-type" evidence="2">
    <location>
        <begin position="1"/>
        <end position="222"/>
    </location>
</feature>
<proteinExistence type="predicted"/>
<sequence length="328" mass="34609">MKPFAYERPSSVPEAVTLVAEEPGAVYVAGGTNLLDHLKLGIAAPRLLVDVTGLPLNAVEALPDGGIRIGANVRNADLAAHPEVRRRRPVVSQALLAGASPQLRNMATVAGNLVQRTRCPYFQNPATPCNKRQPGSGCAAAASRTEHRALMGASESCVAVHPSDLAVALCAVDAVVCVQGRFGPRRIPVTALHRLPGAHPERDTVLDHADLITGVELPPLPMATRSRYRKVGDRASFSFALVSVAVVVDLEGDAVRDTRIVFGGLATKPWRARRAEAVLRGGPVTADRFAAAALTELSDARTVEANAYKVPLARDTLVATLLDACGRA</sequence>
<protein>
    <submittedName>
        <fullName evidence="3">Molybdopterin dehydrogenase</fullName>
    </submittedName>
</protein>
<dbReference type="InterPro" id="IPR036318">
    <property type="entry name" value="FAD-bd_PCMH-like_sf"/>
</dbReference>
<dbReference type="InterPro" id="IPR005107">
    <property type="entry name" value="CO_DH_flav_C"/>
</dbReference>
<dbReference type="GO" id="GO:0071949">
    <property type="term" value="F:FAD binding"/>
    <property type="evidence" value="ECO:0007669"/>
    <property type="project" value="InterPro"/>
</dbReference>
<dbReference type="Gene3D" id="3.30.465.10">
    <property type="match status" value="2"/>
</dbReference>
<accession>A0A2S9Q0Z0</accession>